<proteinExistence type="predicted"/>
<comment type="caution">
    <text evidence="2">The sequence shown here is derived from an EMBL/GenBank/DDBJ whole genome shotgun (WGS) entry which is preliminary data.</text>
</comment>
<accession>A0A444I6F2</accession>
<dbReference type="InterPro" id="IPR036775">
    <property type="entry name" value="DNA_pol_Y-fam_lit_finger_sf"/>
</dbReference>
<evidence type="ECO:0000313" key="2">
    <source>
        <dbReference type="EMBL" id="RWX33961.1"/>
    </source>
</evidence>
<dbReference type="Pfam" id="PF11799">
    <property type="entry name" value="IMS_C"/>
    <property type="match status" value="1"/>
</dbReference>
<dbReference type="GO" id="GO:0003684">
    <property type="term" value="F:damaged DNA binding"/>
    <property type="evidence" value="ECO:0007669"/>
    <property type="project" value="InterPro"/>
</dbReference>
<evidence type="ECO:0000259" key="1">
    <source>
        <dbReference type="Pfam" id="PF11799"/>
    </source>
</evidence>
<name>A0A444I6F2_RHILE</name>
<dbReference type="Gene3D" id="3.30.1490.100">
    <property type="entry name" value="DNA polymerase, Y-family, little finger domain"/>
    <property type="match status" value="1"/>
</dbReference>
<protein>
    <recommendedName>
        <fullName evidence="1">DNA polymerase Y-family little finger domain-containing protein</fullName>
    </recommendedName>
</protein>
<evidence type="ECO:0000313" key="3">
    <source>
        <dbReference type="Proteomes" id="UP000283817"/>
    </source>
</evidence>
<dbReference type="AlphaFoldDB" id="A0A444I6F2"/>
<dbReference type="SUPFAM" id="SSF100879">
    <property type="entry name" value="Lesion bypass DNA polymerase (Y-family), little finger domain"/>
    <property type="match status" value="1"/>
</dbReference>
<reference evidence="2 3" key="1">
    <citation type="submission" date="2019-01" db="EMBL/GenBank/DDBJ databases">
        <title>RHIZO-ID as a novel technology for direct rhizobia identification.</title>
        <authorList>
            <person name="De Meyer S.E."/>
        </authorList>
    </citation>
    <scope>NUCLEOTIDE SEQUENCE [LARGE SCALE GENOMIC DNA]</scope>
    <source>
        <strain evidence="2 3">WSM448</strain>
    </source>
</reference>
<dbReference type="GO" id="GO:0006281">
    <property type="term" value="P:DNA repair"/>
    <property type="evidence" value="ECO:0007669"/>
    <property type="project" value="InterPro"/>
</dbReference>
<dbReference type="GO" id="GO:0003887">
    <property type="term" value="F:DNA-directed DNA polymerase activity"/>
    <property type="evidence" value="ECO:0007669"/>
    <property type="project" value="UniProtKB-EC"/>
</dbReference>
<dbReference type="EMBL" id="SBHX01000018">
    <property type="protein sequence ID" value="RWX33961.1"/>
    <property type="molecule type" value="Genomic_DNA"/>
</dbReference>
<organism evidence="2 3">
    <name type="scientific">Rhizobium leguminosarum</name>
    <dbReference type="NCBI Taxonomy" id="384"/>
    <lineage>
        <taxon>Bacteria</taxon>
        <taxon>Pseudomonadati</taxon>
        <taxon>Pseudomonadota</taxon>
        <taxon>Alphaproteobacteria</taxon>
        <taxon>Hyphomicrobiales</taxon>
        <taxon>Rhizobiaceae</taxon>
        <taxon>Rhizobium/Agrobacterium group</taxon>
        <taxon>Rhizobium</taxon>
    </lineage>
</organism>
<sequence length="84" mass="9447">MRYYHPGSISISRVNQTLNVKYADFTQITTSKTVPTVLLAIADLEEVVDLLLVQLFPPRNGIRLLGVSLSSLEERRPPQLRLAL</sequence>
<dbReference type="InterPro" id="IPR017961">
    <property type="entry name" value="DNA_pol_Y-fam_little_finger"/>
</dbReference>
<dbReference type="Proteomes" id="UP000283817">
    <property type="component" value="Unassembled WGS sequence"/>
</dbReference>
<gene>
    <name evidence="2" type="ORF">EHI47_08115</name>
</gene>
<feature type="domain" description="DNA polymerase Y-family little finger" evidence="1">
    <location>
        <begin position="17"/>
        <end position="82"/>
    </location>
</feature>